<accession>A0ACC1PMQ3</accession>
<comment type="caution">
    <text evidence="1">The sequence shown here is derived from an EMBL/GenBank/DDBJ whole genome shotgun (WGS) entry which is preliminary data.</text>
</comment>
<reference evidence="1" key="1">
    <citation type="submission" date="2022-10" db="EMBL/GenBank/DDBJ databases">
        <title>Genome Sequence of Xylaria curta.</title>
        <authorList>
            <person name="Buettner E."/>
        </authorList>
    </citation>
    <scope>NUCLEOTIDE SEQUENCE</scope>
    <source>
        <strain evidence="1">Babe10</strain>
    </source>
</reference>
<dbReference type="Proteomes" id="UP001143856">
    <property type="component" value="Unassembled WGS sequence"/>
</dbReference>
<organism evidence="1 2">
    <name type="scientific">Xylaria curta</name>
    <dbReference type="NCBI Taxonomy" id="42375"/>
    <lineage>
        <taxon>Eukaryota</taxon>
        <taxon>Fungi</taxon>
        <taxon>Dikarya</taxon>
        <taxon>Ascomycota</taxon>
        <taxon>Pezizomycotina</taxon>
        <taxon>Sordariomycetes</taxon>
        <taxon>Xylariomycetidae</taxon>
        <taxon>Xylariales</taxon>
        <taxon>Xylariaceae</taxon>
        <taxon>Xylaria</taxon>
    </lineage>
</organism>
<keyword evidence="2" id="KW-1185">Reference proteome</keyword>
<name>A0ACC1PMQ3_9PEZI</name>
<evidence type="ECO:0000313" key="2">
    <source>
        <dbReference type="Proteomes" id="UP001143856"/>
    </source>
</evidence>
<protein>
    <submittedName>
        <fullName evidence="1">Uncharacterized protein</fullName>
    </submittedName>
</protein>
<evidence type="ECO:0000313" key="1">
    <source>
        <dbReference type="EMBL" id="KAJ2995684.1"/>
    </source>
</evidence>
<dbReference type="EMBL" id="JAPDGR010000124">
    <property type="protein sequence ID" value="KAJ2995684.1"/>
    <property type="molecule type" value="Genomic_DNA"/>
</dbReference>
<sequence length="740" mass="82618">MVNQSDIFNTYPIGNALNAVRRDSRPSSDASEDDAASNDAASSAVVESTPTTPLTTTPRHRQIVSLTRQTSHSRNSRAVANSLERRDDMGSLLKSDLGDMRFEVPGFCNTYFSRVPGLDAAHKSVFKKCMQGPNPLFDDKGWRGWPQSPNQYLVLEWFAGVVKELSIFAEEYETTPMGRRVLVAGPDTDTPLKGGSPADRKLDVGFARDSDHELGKLPDWSQILVPGELKSNPMADAEKSTWRDMGKYVREVLIAQDTRRFVLGFTLCGSRFRVWEFDRVGGLSSDGFDINKNGEQFVYIILGFLWMSKEDLGFDPTVTEKDGQRLITITRNGQPEQFIIDKLMLRTSCIAGRATTCWKTHRANDPQTDGPQPSFVIKDSWQDTAREEEGALLSLATEQGVDNIARYYHHETVAVRGQADDIHNNVRGGLNIQDAKSWLKTTVDKHTGESNTRKMNNSKASSKASNATNRKRPASQINAPMPPNKRPCSGPQTIHDSTGPSNREHRRVVLCDYGTPIYEASSRAALLKALEGCIHGHRCLRGAGILHRDISINNVIINEDKDSTSPFSFLIDLDLAIKEDREGPSGAKDRTGTRVFMAIGLLDDEQHSYMHDLESFFWVLFWICVHYGAGGQPVEKSPLDSWNYKNDDELIDAKRGMIYATHTFERRARKHFTSYYQPLIPCVEALRKEVFPDGALPRDPDPTLYNRMITVLQEAQKDSKVLGTEVLGTKVLDTEALAGG</sequence>
<gene>
    <name evidence="1" type="ORF">NUW58_g1200</name>
</gene>
<proteinExistence type="predicted"/>